<evidence type="ECO:0000256" key="1">
    <source>
        <dbReference type="ARBA" id="ARBA00004196"/>
    </source>
</evidence>
<dbReference type="Proteomes" id="UP000199409">
    <property type="component" value="Unassembled WGS sequence"/>
</dbReference>
<evidence type="ECO:0000313" key="7">
    <source>
        <dbReference type="EMBL" id="SEA37686.1"/>
    </source>
</evidence>
<proteinExistence type="inferred from homology"/>
<keyword evidence="3" id="KW-0732">Signal</keyword>
<dbReference type="GO" id="GO:0016020">
    <property type="term" value="C:membrane"/>
    <property type="evidence" value="ECO:0007669"/>
    <property type="project" value="InterPro"/>
</dbReference>
<dbReference type="EMBL" id="FNQN01000005">
    <property type="protein sequence ID" value="SEA37686.1"/>
    <property type="molecule type" value="Genomic_DNA"/>
</dbReference>
<sequence length="274" mass="30517">MKIRITLALFLILTVLSAPLWGATIRQDLVRAGTLEQVISKNKLRIGFSTFVPWAMKDKQGGYTGFEIDVAKQLAADMGVEAVFIPTKWSGIIPALLTGKFDIIIGGMGITPARNLKVNFSDPYEYSGMSIVANNKLAAGYSDFDAFNKPDVTIVARIGTTAATVAKKYLPKAQIRLFDDEGQALQEVLNQRAAAMVSSQPFPEFQALKYSGKLFLPLAGKTFTKEPIGFAIQKGDVDFLNFLNNWVRVKNADGWLQERYDFWFTTQDWKNQLE</sequence>
<organism evidence="7 8">
    <name type="scientific">Desulfuromusa kysingii</name>
    <dbReference type="NCBI Taxonomy" id="37625"/>
    <lineage>
        <taxon>Bacteria</taxon>
        <taxon>Pseudomonadati</taxon>
        <taxon>Thermodesulfobacteriota</taxon>
        <taxon>Desulfuromonadia</taxon>
        <taxon>Desulfuromonadales</taxon>
        <taxon>Geopsychrobacteraceae</taxon>
        <taxon>Desulfuromusa</taxon>
    </lineage>
</organism>
<accession>A0A1H4AP22</accession>
<dbReference type="SMART" id="SM00062">
    <property type="entry name" value="PBPb"/>
    <property type="match status" value="1"/>
</dbReference>
<feature type="domain" description="Solute-binding protein family 3/N-terminal" evidence="5">
    <location>
        <begin position="43"/>
        <end position="267"/>
    </location>
</feature>
<evidence type="ECO:0000259" key="6">
    <source>
        <dbReference type="SMART" id="SM00079"/>
    </source>
</evidence>
<comment type="subcellular location">
    <subcellularLocation>
        <location evidence="1">Cell envelope</location>
    </subcellularLocation>
</comment>
<dbReference type="AlphaFoldDB" id="A0A1H4AP22"/>
<dbReference type="InterPro" id="IPR001320">
    <property type="entry name" value="Iontro_rcpt_C"/>
</dbReference>
<protein>
    <submittedName>
        <fullName evidence="7">Amino acid ABC transporter substrate-binding protein, PAAT family</fullName>
    </submittedName>
</protein>
<evidence type="ECO:0000313" key="8">
    <source>
        <dbReference type="Proteomes" id="UP000199409"/>
    </source>
</evidence>
<evidence type="ECO:0000256" key="2">
    <source>
        <dbReference type="ARBA" id="ARBA00010333"/>
    </source>
</evidence>
<keyword evidence="8" id="KW-1185">Reference proteome</keyword>
<evidence type="ECO:0000256" key="4">
    <source>
        <dbReference type="RuleBase" id="RU003744"/>
    </source>
</evidence>
<dbReference type="GO" id="GO:0015276">
    <property type="term" value="F:ligand-gated monoatomic ion channel activity"/>
    <property type="evidence" value="ECO:0007669"/>
    <property type="project" value="InterPro"/>
</dbReference>
<dbReference type="PANTHER" id="PTHR35936:SF38">
    <property type="entry name" value="GLUTAMINE-BINDING PERIPLASMIC PROTEIN"/>
    <property type="match status" value="1"/>
</dbReference>
<feature type="domain" description="Ionotropic glutamate receptor C-terminal" evidence="6">
    <location>
        <begin position="45"/>
        <end position="266"/>
    </location>
</feature>
<reference evidence="7 8" key="1">
    <citation type="submission" date="2016-10" db="EMBL/GenBank/DDBJ databases">
        <authorList>
            <person name="de Groot N.N."/>
        </authorList>
    </citation>
    <scope>NUCLEOTIDE SEQUENCE [LARGE SCALE GENOMIC DNA]</scope>
    <source>
        <strain evidence="7 8">DSM 7343</strain>
    </source>
</reference>
<dbReference type="PROSITE" id="PS01039">
    <property type="entry name" value="SBP_BACTERIAL_3"/>
    <property type="match status" value="1"/>
</dbReference>
<evidence type="ECO:0000256" key="3">
    <source>
        <dbReference type="ARBA" id="ARBA00022729"/>
    </source>
</evidence>
<dbReference type="InterPro" id="IPR018313">
    <property type="entry name" value="SBP_3_CS"/>
</dbReference>
<dbReference type="PANTHER" id="PTHR35936">
    <property type="entry name" value="MEMBRANE-BOUND LYTIC MUREIN TRANSGLYCOSYLASE F"/>
    <property type="match status" value="1"/>
</dbReference>
<dbReference type="SUPFAM" id="SSF53850">
    <property type="entry name" value="Periplasmic binding protein-like II"/>
    <property type="match status" value="1"/>
</dbReference>
<comment type="similarity">
    <text evidence="2 4">Belongs to the bacterial solute-binding protein 3 family.</text>
</comment>
<dbReference type="GO" id="GO:0030313">
    <property type="term" value="C:cell envelope"/>
    <property type="evidence" value="ECO:0007669"/>
    <property type="project" value="UniProtKB-SubCell"/>
</dbReference>
<dbReference type="SMART" id="SM00079">
    <property type="entry name" value="PBPe"/>
    <property type="match status" value="1"/>
</dbReference>
<dbReference type="Pfam" id="PF00497">
    <property type="entry name" value="SBP_bac_3"/>
    <property type="match status" value="1"/>
</dbReference>
<gene>
    <name evidence="7" type="ORF">SAMN05660420_01925</name>
</gene>
<dbReference type="OrthoDB" id="6192933at2"/>
<dbReference type="STRING" id="37625.SAMN05660420_01925"/>
<dbReference type="RefSeq" id="WP_092347404.1">
    <property type="nucleotide sequence ID" value="NZ_FNQN01000005.1"/>
</dbReference>
<dbReference type="Gene3D" id="3.40.190.10">
    <property type="entry name" value="Periplasmic binding protein-like II"/>
    <property type="match status" value="2"/>
</dbReference>
<evidence type="ECO:0000259" key="5">
    <source>
        <dbReference type="SMART" id="SM00062"/>
    </source>
</evidence>
<name>A0A1H4AP22_9BACT</name>
<dbReference type="InterPro" id="IPR001638">
    <property type="entry name" value="Solute-binding_3/MltF_N"/>
</dbReference>
<dbReference type="CDD" id="cd13629">
    <property type="entry name" value="PBP2_Dsm1740"/>
    <property type="match status" value="1"/>
</dbReference>